<dbReference type="Proteomes" id="UP000887581">
    <property type="component" value="Unplaced"/>
</dbReference>
<evidence type="ECO:0000313" key="3">
    <source>
        <dbReference type="WBParaSite" id="sdigi.contig539.g8897.t1"/>
    </source>
</evidence>
<evidence type="ECO:0000313" key="2">
    <source>
        <dbReference type="Proteomes" id="UP000887581"/>
    </source>
</evidence>
<sequence>MKEQLRLDLSDNNEASSSRSNLARKISQPIILKNSRLSISSQERKISTLSLAQRQIVKGCMDKAKEDIAERIYRRIIEKRDDFRKFIEALTEEQRNDFATALRNYLKNVVNQLMDGAAVRRISEDFGARHVQYRSAGFRPDFFAVTADAVTTECVLLDAAIHPASDALFAWSTLTTLMFSSVRDGYYNEQRRIRKASQQHINRGKLLLSDEAIRKLNKGRRNSNPEYSFKDCTDNDTDKVNESEISTSTIKKFKDNGVEFRSESVQKIARGRGLSGYRYMVAKKLSYAVKKENDHIKSSQTVTVIPPALPDIISSGVVSALFVYKPHICITRAPFIIQNLFSSSSADESYRAVRCFAARKHQGEVLAVPEDTLP</sequence>
<dbReference type="GO" id="GO:0020037">
    <property type="term" value="F:heme binding"/>
    <property type="evidence" value="ECO:0007669"/>
    <property type="project" value="InterPro"/>
</dbReference>
<dbReference type="InterPro" id="IPR044399">
    <property type="entry name" value="Mb-like_M"/>
</dbReference>
<organism evidence="2 3">
    <name type="scientific">Setaria digitata</name>
    <dbReference type="NCBI Taxonomy" id="48799"/>
    <lineage>
        <taxon>Eukaryota</taxon>
        <taxon>Metazoa</taxon>
        <taxon>Ecdysozoa</taxon>
        <taxon>Nematoda</taxon>
        <taxon>Chromadorea</taxon>
        <taxon>Rhabditida</taxon>
        <taxon>Spirurina</taxon>
        <taxon>Spiruromorpha</taxon>
        <taxon>Filarioidea</taxon>
        <taxon>Setariidae</taxon>
        <taxon>Setaria</taxon>
    </lineage>
</organism>
<feature type="region of interest" description="Disordered" evidence="1">
    <location>
        <begin position="1"/>
        <end position="21"/>
    </location>
</feature>
<dbReference type="WBParaSite" id="sdigi.contig539.g8897.t1">
    <property type="protein sequence ID" value="sdigi.contig539.g8897.t1"/>
    <property type="gene ID" value="sdigi.contig539.g8897"/>
</dbReference>
<accession>A0A915Q405</accession>
<reference evidence="3" key="1">
    <citation type="submission" date="2022-11" db="UniProtKB">
        <authorList>
            <consortium name="WormBaseParasite"/>
        </authorList>
    </citation>
    <scope>IDENTIFICATION</scope>
</reference>
<dbReference type="SUPFAM" id="SSF46458">
    <property type="entry name" value="Globin-like"/>
    <property type="match status" value="1"/>
</dbReference>
<dbReference type="InterPro" id="IPR012292">
    <property type="entry name" value="Globin/Proto"/>
</dbReference>
<keyword evidence="2" id="KW-1185">Reference proteome</keyword>
<protein>
    <submittedName>
        <fullName evidence="3">Globin family profile domain-containing protein</fullName>
    </submittedName>
</protein>
<dbReference type="GO" id="GO:0019825">
    <property type="term" value="F:oxygen binding"/>
    <property type="evidence" value="ECO:0007669"/>
    <property type="project" value="InterPro"/>
</dbReference>
<name>A0A915Q405_9BILA</name>
<dbReference type="InterPro" id="IPR009050">
    <property type="entry name" value="Globin-like_sf"/>
</dbReference>
<dbReference type="Gene3D" id="1.10.490.10">
    <property type="entry name" value="Globins"/>
    <property type="match status" value="1"/>
</dbReference>
<evidence type="ECO:0000256" key="1">
    <source>
        <dbReference type="SAM" id="MobiDB-lite"/>
    </source>
</evidence>
<dbReference type="CDD" id="cd01040">
    <property type="entry name" value="Mb-like"/>
    <property type="match status" value="1"/>
</dbReference>
<dbReference type="AlphaFoldDB" id="A0A915Q405"/>
<feature type="compositionally biased region" description="Polar residues" evidence="1">
    <location>
        <begin position="10"/>
        <end position="21"/>
    </location>
</feature>
<proteinExistence type="predicted"/>